<dbReference type="PANTHER" id="PTHR33911:SF1">
    <property type="entry name" value="RRNA-PROCESSING PROTEIN EFG1"/>
    <property type="match status" value="1"/>
</dbReference>
<keyword evidence="11" id="KW-1185">Reference proteome</keyword>
<keyword evidence="7" id="KW-0175">Coiled coil</keyword>
<feature type="region of interest" description="Disordered" evidence="9">
    <location>
        <begin position="223"/>
        <end position="307"/>
    </location>
</feature>
<evidence type="ECO:0000256" key="2">
    <source>
        <dbReference type="ARBA" id="ARBA00004604"/>
    </source>
</evidence>
<dbReference type="AlphaFoldDB" id="G2RC50"/>
<sequence>MGKKRPHPDGESAGHSSGDETRKRPRTSRPHKPIPRNQEADKPSLSAIKKRARAIERLLARDNLNIPANKQNELERELAAHKQRIEDARAKKERNKMIKKYHMVRFFGMLLFLSRPITDVSPLTTRVERKKATRFAKQLEKKLAQATDPDEIAQLKADLHVAQVDIDYARYFPFLEPYVSLYAGAASGEKDETGKAAQYLRGPRPPMWAVIEKTREEGQAALEKLQNRQPGKSADDARQPVESRKAVKALPAKKTKAAETKAKGPRQLRHEQSTKSRPSGTKGEARKTNGGADRSEESDDGGFFEED</sequence>
<dbReference type="InterPro" id="IPR050786">
    <property type="entry name" value="EFG1_rRNA-proc"/>
</dbReference>
<keyword evidence="6" id="KW-0698">rRNA processing</keyword>
<evidence type="ECO:0000256" key="1">
    <source>
        <dbReference type="ARBA" id="ARBA00002773"/>
    </source>
</evidence>
<dbReference type="STRING" id="578455.G2RC50"/>
<dbReference type="GO" id="GO:0005730">
    <property type="term" value="C:nucleolus"/>
    <property type="evidence" value="ECO:0007669"/>
    <property type="project" value="UniProtKB-SubCell"/>
</dbReference>
<comment type="subcellular location">
    <subcellularLocation>
        <location evidence="2">Nucleus</location>
        <location evidence="2">Nucleolus</location>
    </subcellularLocation>
</comment>
<feature type="compositionally biased region" description="Basic residues" evidence="9">
    <location>
        <begin position="23"/>
        <end position="34"/>
    </location>
</feature>
<organism evidence="10 11">
    <name type="scientific">Thermothielavioides terrestris (strain ATCC 38088 / NRRL 8126)</name>
    <name type="common">Thielavia terrestris</name>
    <dbReference type="NCBI Taxonomy" id="578455"/>
    <lineage>
        <taxon>Eukaryota</taxon>
        <taxon>Fungi</taxon>
        <taxon>Dikarya</taxon>
        <taxon>Ascomycota</taxon>
        <taxon>Pezizomycotina</taxon>
        <taxon>Sordariomycetes</taxon>
        <taxon>Sordariomycetidae</taxon>
        <taxon>Sordariales</taxon>
        <taxon>Chaetomiaceae</taxon>
        <taxon>Thermothielavioides</taxon>
        <taxon>Thermothielavioides terrestris</taxon>
    </lineage>
</organism>
<evidence type="ECO:0000256" key="5">
    <source>
        <dbReference type="ARBA" id="ARBA00019827"/>
    </source>
</evidence>
<dbReference type="Pfam" id="PF10153">
    <property type="entry name" value="Efg1"/>
    <property type="match status" value="2"/>
</dbReference>
<dbReference type="GeneID" id="11522339"/>
<protein>
    <recommendedName>
        <fullName evidence="4">rRNA-processing protein EFG1</fullName>
    </recommendedName>
    <alternativeName>
        <fullName evidence="5">rRNA-processing protein efg1</fullName>
    </alternativeName>
</protein>
<dbReference type="InterPro" id="IPR019310">
    <property type="entry name" value="Efg1"/>
</dbReference>
<dbReference type="OrthoDB" id="47732at2759"/>
<dbReference type="GO" id="GO:0000462">
    <property type="term" value="P:maturation of SSU-rRNA from tricistronic rRNA transcript (SSU-rRNA, 5.8S rRNA, LSU-rRNA)"/>
    <property type="evidence" value="ECO:0007669"/>
    <property type="project" value="TreeGrafter"/>
</dbReference>
<accession>G2RC50</accession>
<dbReference type="Proteomes" id="UP000008181">
    <property type="component" value="Chromosome 4"/>
</dbReference>
<feature type="compositionally biased region" description="Acidic residues" evidence="9">
    <location>
        <begin position="296"/>
        <end position="307"/>
    </location>
</feature>
<dbReference type="KEGG" id="ttt:THITE_2119694"/>
<dbReference type="RefSeq" id="XP_003655707.1">
    <property type="nucleotide sequence ID" value="XM_003655659.1"/>
</dbReference>
<comment type="function">
    <text evidence="1">Involved in rRNA processing.</text>
</comment>
<name>G2RC50_THETT</name>
<feature type="region of interest" description="Disordered" evidence="9">
    <location>
        <begin position="1"/>
        <end position="47"/>
    </location>
</feature>
<keyword evidence="8" id="KW-0539">Nucleus</keyword>
<evidence type="ECO:0000256" key="9">
    <source>
        <dbReference type="SAM" id="MobiDB-lite"/>
    </source>
</evidence>
<evidence type="ECO:0000256" key="3">
    <source>
        <dbReference type="ARBA" id="ARBA00006916"/>
    </source>
</evidence>
<feature type="compositionally biased region" description="Basic and acidic residues" evidence="9">
    <location>
        <begin position="7"/>
        <end position="22"/>
    </location>
</feature>
<feature type="compositionally biased region" description="Basic and acidic residues" evidence="9">
    <location>
        <begin position="256"/>
        <end position="274"/>
    </location>
</feature>
<dbReference type="HOGENOM" id="CLU_066912_0_0_1"/>
<dbReference type="eggNOG" id="KOG4484">
    <property type="taxonomic scope" value="Eukaryota"/>
</dbReference>
<dbReference type="EMBL" id="CP003012">
    <property type="protein sequence ID" value="AEO69371.1"/>
    <property type="molecule type" value="Genomic_DNA"/>
</dbReference>
<gene>
    <name evidence="10" type="ORF">THITE_2119694</name>
</gene>
<evidence type="ECO:0000256" key="8">
    <source>
        <dbReference type="ARBA" id="ARBA00023242"/>
    </source>
</evidence>
<evidence type="ECO:0000313" key="11">
    <source>
        <dbReference type="Proteomes" id="UP000008181"/>
    </source>
</evidence>
<evidence type="ECO:0000256" key="4">
    <source>
        <dbReference type="ARBA" id="ARBA00018689"/>
    </source>
</evidence>
<evidence type="ECO:0000256" key="7">
    <source>
        <dbReference type="ARBA" id="ARBA00023054"/>
    </source>
</evidence>
<feature type="compositionally biased region" description="Basic and acidic residues" evidence="9">
    <location>
        <begin position="233"/>
        <end position="245"/>
    </location>
</feature>
<dbReference type="PANTHER" id="PTHR33911">
    <property type="entry name" value="RRNA-PROCESSING PROTEIN EFG1"/>
    <property type="match status" value="1"/>
</dbReference>
<proteinExistence type="inferred from homology"/>
<evidence type="ECO:0000313" key="10">
    <source>
        <dbReference type="EMBL" id="AEO69371.1"/>
    </source>
</evidence>
<dbReference type="GO" id="GO:0030688">
    <property type="term" value="C:preribosome, small subunit precursor"/>
    <property type="evidence" value="ECO:0007669"/>
    <property type="project" value="TreeGrafter"/>
</dbReference>
<reference evidence="10 11" key="1">
    <citation type="journal article" date="2011" name="Nat. Biotechnol.">
        <title>Comparative genomic analysis of the thermophilic biomass-degrading fungi Myceliophthora thermophila and Thielavia terrestris.</title>
        <authorList>
            <person name="Berka R.M."/>
            <person name="Grigoriev I.V."/>
            <person name="Otillar R."/>
            <person name="Salamov A."/>
            <person name="Grimwood J."/>
            <person name="Reid I."/>
            <person name="Ishmael N."/>
            <person name="John T."/>
            <person name="Darmond C."/>
            <person name="Moisan M.-C."/>
            <person name="Henrissat B."/>
            <person name="Coutinho P.M."/>
            <person name="Lombard V."/>
            <person name="Natvig D.O."/>
            <person name="Lindquist E."/>
            <person name="Schmutz J."/>
            <person name="Lucas S."/>
            <person name="Harris P."/>
            <person name="Powlowski J."/>
            <person name="Bellemare A."/>
            <person name="Taylor D."/>
            <person name="Butler G."/>
            <person name="de Vries R.P."/>
            <person name="Allijn I.E."/>
            <person name="van den Brink J."/>
            <person name="Ushinsky S."/>
            <person name="Storms R."/>
            <person name="Powell A.J."/>
            <person name="Paulsen I.T."/>
            <person name="Elbourne L.D.H."/>
            <person name="Baker S.E."/>
            <person name="Magnuson J."/>
            <person name="LaBoissiere S."/>
            <person name="Clutterbuck A.J."/>
            <person name="Martinez D."/>
            <person name="Wogulis M."/>
            <person name="de Leon A.L."/>
            <person name="Rey M.W."/>
            <person name="Tsang A."/>
        </authorList>
    </citation>
    <scope>NUCLEOTIDE SEQUENCE [LARGE SCALE GENOMIC DNA]</scope>
    <source>
        <strain evidence="11">ATCC 38088 / NRRL 8126</strain>
    </source>
</reference>
<comment type="similarity">
    <text evidence="3">Belongs to the EFG1 family.</text>
</comment>
<evidence type="ECO:0000256" key="6">
    <source>
        <dbReference type="ARBA" id="ARBA00022552"/>
    </source>
</evidence>